<dbReference type="CDD" id="cd02933">
    <property type="entry name" value="OYE_like_FMN"/>
    <property type="match status" value="1"/>
</dbReference>
<sequence>MTPHSKLFAPLRIVNADLQHRIVMAPLTRLRNDAAHVPLPMAVEYYRQRCSAPGTLVVGEACQISARFGGMPHAPGIWTREQVARWKEIVAAVHACGCAIVCQLWAPGRAADPKTLEAEGGHPFLSASAVPMQDGPDVPRAMTEDEIWACVEDFGAAARNAIEAGFDGVEIHGANGYLVDQFLQDTCNRRTDAWGGSVENRARFALEVTKKVVEAVGSEKVGMRLSPWSTFQGMRMAHPVPQFTHLIKALREIKLGYLHVVESRVTNNVDIEKTEGIEFALEAWGKERPVLVAGGFKADSAKKAVDEEYKDWDVGVVFGRYFLSTPDLVYRLEKGLEPNPYDRSTFYTPMQEKGYLDYPFSEEFRKSKASA</sequence>
<gene>
    <name evidence="2" type="ORF">GTA08_BOTSDO02367</name>
</gene>
<dbReference type="EMBL" id="WWBZ02000016">
    <property type="protein sequence ID" value="KAF4310033.1"/>
    <property type="molecule type" value="Genomic_DNA"/>
</dbReference>
<dbReference type="GO" id="GO:0010181">
    <property type="term" value="F:FMN binding"/>
    <property type="evidence" value="ECO:0007669"/>
    <property type="project" value="InterPro"/>
</dbReference>
<reference evidence="2" key="1">
    <citation type="submission" date="2020-04" db="EMBL/GenBank/DDBJ databases">
        <title>Genome Assembly and Annotation of Botryosphaeria dothidea sdau 11-99, a Latent Pathogen of Apple Fruit Ring Rot in China.</title>
        <authorList>
            <person name="Yu C."/>
            <person name="Diao Y."/>
            <person name="Lu Q."/>
            <person name="Zhao J."/>
            <person name="Cui S."/>
            <person name="Peng C."/>
            <person name="He B."/>
            <person name="Liu H."/>
        </authorList>
    </citation>
    <scope>NUCLEOTIDE SEQUENCE [LARGE SCALE GENOMIC DNA]</scope>
    <source>
        <strain evidence="2">Sdau11-99</strain>
    </source>
</reference>
<protein>
    <submittedName>
        <fullName evidence="2">12-oxophytodienoate reductase 2</fullName>
    </submittedName>
</protein>
<name>A0A8H4N7F3_9PEZI</name>
<comment type="caution">
    <text evidence="2">The sequence shown here is derived from an EMBL/GenBank/DDBJ whole genome shotgun (WGS) entry which is preliminary data.</text>
</comment>
<dbReference type="PANTHER" id="PTHR22893:SF91">
    <property type="entry name" value="NADPH DEHYDROGENASE 2-RELATED"/>
    <property type="match status" value="1"/>
</dbReference>
<organism evidence="2 3">
    <name type="scientific">Botryosphaeria dothidea</name>
    <dbReference type="NCBI Taxonomy" id="55169"/>
    <lineage>
        <taxon>Eukaryota</taxon>
        <taxon>Fungi</taxon>
        <taxon>Dikarya</taxon>
        <taxon>Ascomycota</taxon>
        <taxon>Pezizomycotina</taxon>
        <taxon>Dothideomycetes</taxon>
        <taxon>Dothideomycetes incertae sedis</taxon>
        <taxon>Botryosphaeriales</taxon>
        <taxon>Botryosphaeriaceae</taxon>
        <taxon>Botryosphaeria</taxon>
    </lineage>
</organism>
<dbReference type="GO" id="GO:0003959">
    <property type="term" value="F:NADPH dehydrogenase activity"/>
    <property type="evidence" value="ECO:0007669"/>
    <property type="project" value="TreeGrafter"/>
</dbReference>
<dbReference type="InterPro" id="IPR045247">
    <property type="entry name" value="Oye-like"/>
</dbReference>
<dbReference type="InterPro" id="IPR001155">
    <property type="entry name" value="OxRdtase_FMN_N"/>
</dbReference>
<proteinExistence type="predicted"/>
<dbReference type="FunFam" id="3.20.20.70:FF:000138">
    <property type="entry name" value="NADPH dehydrogenase 1"/>
    <property type="match status" value="1"/>
</dbReference>
<accession>A0A8H4N7F3</accession>
<dbReference type="Pfam" id="PF00724">
    <property type="entry name" value="Oxidored_FMN"/>
    <property type="match status" value="1"/>
</dbReference>
<evidence type="ECO:0000259" key="1">
    <source>
        <dbReference type="Pfam" id="PF00724"/>
    </source>
</evidence>
<dbReference type="PANTHER" id="PTHR22893">
    <property type="entry name" value="NADH OXIDOREDUCTASE-RELATED"/>
    <property type="match status" value="1"/>
</dbReference>
<evidence type="ECO:0000313" key="3">
    <source>
        <dbReference type="Proteomes" id="UP000572817"/>
    </source>
</evidence>
<dbReference type="Gene3D" id="3.20.20.70">
    <property type="entry name" value="Aldolase class I"/>
    <property type="match status" value="1"/>
</dbReference>
<feature type="domain" description="NADH:flavin oxidoreductase/NADH oxidase N-terminal" evidence="1">
    <location>
        <begin position="6"/>
        <end position="338"/>
    </location>
</feature>
<dbReference type="SUPFAM" id="SSF51395">
    <property type="entry name" value="FMN-linked oxidoreductases"/>
    <property type="match status" value="1"/>
</dbReference>
<evidence type="ECO:0000313" key="2">
    <source>
        <dbReference type="EMBL" id="KAF4310033.1"/>
    </source>
</evidence>
<dbReference type="AlphaFoldDB" id="A0A8H4N7F3"/>
<keyword evidence="3" id="KW-1185">Reference proteome</keyword>
<dbReference type="Proteomes" id="UP000572817">
    <property type="component" value="Unassembled WGS sequence"/>
</dbReference>
<dbReference type="OrthoDB" id="276546at2759"/>
<dbReference type="InterPro" id="IPR013785">
    <property type="entry name" value="Aldolase_TIM"/>
</dbReference>